<dbReference type="Proteomes" id="UP001162162">
    <property type="component" value="Unassembled WGS sequence"/>
</dbReference>
<feature type="signal peptide" evidence="1">
    <location>
        <begin position="1"/>
        <end position="28"/>
    </location>
</feature>
<keyword evidence="3" id="KW-1185">Reference proteome</keyword>
<dbReference type="AlphaFoldDB" id="A0AAV8X9Y6"/>
<feature type="non-terminal residue" evidence="2">
    <location>
        <position position="111"/>
    </location>
</feature>
<evidence type="ECO:0000313" key="2">
    <source>
        <dbReference type="EMBL" id="KAJ8935374.1"/>
    </source>
</evidence>
<keyword evidence="1" id="KW-0732">Signal</keyword>
<dbReference type="EMBL" id="JAPWTK010000885">
    <property type="protein sequence ID" value="KAJ8935374.1"/>
    <property type="molecule type" value="Genomic_DNA"/>
</dbReference>
<comment type="caution">
    <text evidence="2">The sequence shown here is derived from an EMBL/GenBank/DDBJ whole genome shotgun (WGS) entry which is preliminary data.</text>
</comment>
<reference evidence="2" key="1">
    <citation type="journal article" date="2023" name="Insect Mol. Biol.">
        <title>Genome sequencing provides insights into the evolution of gene families encoding plant cell wall-degrading enzymes in longhorned beetles.</title>
        <authorList>
            <person name="Shin N.R."/>
            <person name="Okamura Y."/>
            <person name="Kirsch R."/>
            <person name="Pauchet Y."/>
        </authorList>
    </citation>
    <scope>NUCLEOTIDE SEQUENCE</scope>
    <source>
        <strain evidence="2">AMC_N1</strain>
    </source>
</reference>
<organism evidence="2 3">
    <name type="scientific">Aromia moschata</name>
    <dbReference type="NCBI Taxonomy" id="1265417"/>
    <lineage>
        <taxon>Eukaryota</taxon>
        <taxon>Metazoa</taxon>
        <taxon>Ecdysozoa</taxon>
        <taxon>Arthropoda</taxon>
        <taxon>Hexapoda</taxon>
        <taxon>Insecta</taxon>
        <taxon>Pterygota</taxon>
        <taxon>Neoptera</taxon>
        <taxon>Endopterygota</taxon>
        <taxon>Coleoptera</taxon>
        <taxon>Polyphaga</taxon>
        <taxon>Cucujiformia</taxon>
        <taxon>Chrysomeloidea</taxon>
        <taxon>Cerambycidae</taxon>
        <taxon>Cerambycinae</taxon>
        <taxon>Callichromatini</taxon>
        <taxon>Aromia</taxon>
    </lineage>
</organism>
<gene>
    <name evidence="2" type="ORF">NQ318_022902</name>
</gene>
<accession>A0AAV8X9Y6</accession>
<name>A0AAV8X9Y6_9CUCU</name>
<evidence type="ECO:0000313" key="3">
    <source>
        <dbReference type="Proteomes" id="UP001162162"/>
    </source>
</evidence>
<sequence>MRFPGVMFFAVLCLQAAIFLDKPSTTAAQEPVFELPVELGRVSYPDTYASKRTRRAIASGEMINMIEAEKRLVSELGENVCIYPKVCLIRREIVEKKGQQELSLRLGRSLQ</sequence>
<evidence type="ECO:0000256" key="1">
    <source>
        <dbReference type="SAM" id="SignalP"/>
    </source>
</evidence>
<proteinExistence type="predicted"/>
<feature type="chain" id="PRO_5043586289" evidence="1">
    <location>
        <begin position="29"/>
        <end position="111"/>
    </location>
</feature>
<protein>
    <submittedName>
        <fullName evidence="2">Uncharacterized protein</fullName>
    </submittedName>
</protein>